<name>A0A438FPE4_VITVI</name>
<protein>
    <submittedName>
        <fullName evidence="2">Uncharacterized protein</fullName>
    </submittedName>
</protein>
<comment type="caution">
    <text evidence="2">The sequence shown here is derived from an EMBL/GenBank/DDBJ whole genome shotgun (WGS) entry which is preliminary data.</text>
</comment>
<dbReference type="Proteomes" id="UP000288805">
    <property type="component" value="Unassembled WGS sequence"/>
</dbReference>
<accession>A0A438FPE4</accession>
<proteinExistence type="predicted"/>
<feature type="region of interest" description="Disordered" evidence="1">
    <location>
        <begin position="1"/>
        <end position="20"/>
    </location>
</feature>
<reference evidence="2 3" key="1">
    <citation type="journal article" date="2018" name="PLoS Genet.">
        <title>Population sequencing reveals clonal diversity and ancestral inbreeding in the grapevine cultivar Chardonnay.</title>
        <authorList>
            <person name="Roach M.J."/>
            <person name="Johnson D.L."/>
            <person name="Bohlmann J."/>
            <person name="van Vuuren H.J."/>
            <person name="Jones S.J."/>
            <person name="Pretorius I.S."/>
            <person name="Schmidt S.A."/>
            <person name="Borneman A.R."/>
        </authorList>
    </citation>
    <scope>NUCLEOTIDE SEQUENCE [LARGE SCALE GENOMIC DNA]</scope>
    <source>
        <strain evidence="3">cv. Chardonnay</strain>
        <tissue evidence="2">Leaf</tissue>
    </source>
</reference>
<evidence type="ECO:0000256" key="1">
    <source>
        <dbReference type="SAM" id="MobiDB-lite"/>
    </source>
</evidence>
<organism evidence="2 3">
    <name type="scientific">Vitis vinifera</name>
    <name type="common">Grape</name>
    <dbReference type="NCBI Taxonomy" id="29760"/>
    <lineage>
        <taxon>Eukaryota</taxon>
        <taxon>Viridiplantae</taxon>
        <taxon>Streptophyta</taxon>
        <taxon>Embryophyta</taxon>
        <taxon>Tracheophyta</taxon>
        <taxon>Spermatophyta</taxon>
        <taxon>Magnoliopsida</taxon>
        <taxon>eudicotyledons</taxon>
        <taxon>Gunneridae</taxon>
        <taxon>Pentapetalae</taxon>
        <taxon>rosids</taxon>
        <taxon>Vitales</taxon>
        <taxon>Vitaceae</taxon>
        <taxon>Viteae</taxon>
        <taxon>Vitis</taxon>
    </lineage>
</organism>
<sequence>MRQRKDICTSPSPHSFAAAKGDGSQTVITCIMEI</sequence>
<dbReference type="AlphaFoldDB" id="A0A438FPE4"/>
<evidence type="ECO:0000313" key="2">
    <source>
        <dbReference type="EMBL" id="RVW61834.1"/>
    </source>
</evidence>
<dbReference type="EMBL" id="QGNW01000803">
    <property type="protein sequence ID" value="RVW61834.1"/>
    <property type="molecule type" value="Genomic_DNA"/>
</dbReference>
<evidence type="ECO:0000313" key="3">
    <source>
        <dbReference type="Proteomes" id="UP000288805"/>
    </source>
</evidence>
<gene>
    <name evidence="2" type="ORF">CK203_064354</name>
</gene>